<sequence>MSLKTFRSTLSSLPFCPGIIPHGEWKDVVMINPPRSPSAFRALHRAPPCSISANPQIEEWWYIESTGAWPLTQFTDEAPGDRISSGVPGGNHRSVIIEARDSLAIWDNIELRRTRGMLVSHKPIMESGSQVSR</sequence>
<comment type="caution">
    <text evidence="1">The sequence shown here is derived from an EMBL/GenBank/DDBJ whole genome shotgun (WGS) entry which is preliminary data.</text>
</comment>
<reference evidence="1 2" key="1">
    <citation type="journal article" date="2024" name="J. Plant Pathol.">
        <title>Sequence and assembly of the genome of Seiridium unicorne, isolate CBS 538.82, causal agent of cypress canker disease.</title>
        <authorList>
            <person name="Scali E."/>
            <person name="Rocca G.D."/>
            <person name="Danti R."/>
            <person name="Garbelotto M."/>
            <person name="Barberini S."/>
            <person name="Baroncelli R."/>
            <person name="Emiliani G."/>
        </authorList>
    </citation>
    <scope>NUCLEOTIDE SEQUENCE [LARGE SCALE GENOMIC DNA]</scope>
    <source>
        <strain evidence="1 2">BM-138-508</strain>
    </source>
</reference>
<protein>
    <submittedName>
        <fullName evidence="1">Uncharacterized protein</fullName>
    </submittedName>
</protein>
<gene>
    <name evidence="1" type="ORF">SUNI508_11311</name>
</gene>
<evidence type="ECO:0000313" key="1">
    <source>
        <dbReference type="EMBL" id="KAK9414349.1"/>
    </source>
</evidence>
<dbReference type="Proteomes" id="UP001408356">
    <property type="component" value="Unassembled WGS sequence"/>
</dbReference>
<accession>A0ABR2UI88</accession>
<dbReference type="EMBL" id="JARVKF010000428">
    <property type="protein sequence ID" value="KAK9414349.1"/>
    <property type="molecule type" value="Genomic_DNA"/>
</dbReference>
<evidence type="ECO:0000313" key="2">
    <source>
        <dbReference type="Proteomes" id="UP001408356"/>
    </source>
</evidence>
<proteinExistence type="predicted"/>
<name>A0ABR2UI88_9PEZI</name>
<organism evidence="1 2">
    <name type="scientific">Seiridium unicorne</name>
    <dbReference type="NCBI Taxonomy" id="138068"/>
    <lineage>
        <taxon>Eukaryota</taxon>
        <taxon>Fungi</taxon>
        <taxon>Dikarya</taxon>
        <taxon>Ascomycota</taxon>
        <taxon>Pezizomycotina</taxon>
        <taxon>Sordariomycetes</taxon>
        <taxon>Xylariomycetidae</taxon>
        <taxon>Amphisphaeriales</taxon>
        <taxon>Sporocadaceae</taxon>
        <taxon>Seiridium</taxon>
    </lineage>
</organism>
<keyword evidence="2" id="KW-1185">Reference proteome</keyword>